<evidence type="ECO:0000313" key="2">
    <source>
        <dbReference type="Proteomes" id="UP000199706"/>
    </source>
</evidence>
<evidence type="ECO:0008006" key="3">
    <source>
        <dbReference type="Google" id="ProtNLM"/>
    </source>
</evidence>
<reference evidence="1 2" key="1">
    <citation type="submission" date="2016-10" db="EMBL/GenBank/DDBJ databases">
        <authorList>
            <person name="de Groot N.N."/>
        </authorList>
    </citation>
    <scope>NUCLEOTIDE SEQUENCE [LARGE SCALE GENOMIC DNA]</scope>
    <source>
        <strain evidence="1 2">LMG 2247</strain>
    </source>
</reference>
<dbReference type="EMBL" id="FNCJ01000005">
    <property type="protein sequence ID" value="SDG84578.1"/>
    <property type="molecule type" value="Genomic_DNA"/>
</dbReference>
<sequence>MSDEKIQANVYVATPSYGAVVATDYVLGLLDLYDVSESYGFGLRVHFNSFDSLITRARNTMVAEFLADDRFTHLMWIDGDIGFKGTDVVRLLKANRPVVAGVYPLKSDGWPRSGLPEALPAGTTKADFQARFASYPAVARSDNLEADADGFLDALYAPTGFMLIKREVFLALMRHFPELQCSARMKGREEDDTGVLGALHYAFFDTMIDPQTRTYLSEDYAFCRRIASIGITPAVDTRSNFTHQGVAVFRGDLERSLNLQRLAARGGAEPAPAL</sequence>
<dbReference type="InterPro" id="IPR029044">
    <property type="entry name" value="Nucleotide-diphossugar_trans"/>
</dbReference>
<organism evidence="1 2">
    <name type="scientific">Paraburkholderia phenazinium</name>
    <dbReference type="NCBI Taxonomy" id="60549"/>
    <lineage>
        <taxon>Bacteria</taxon>
        <taxon>Pseudomonadati</taxon>
        <taxon>Pseudomonadota</taxon>
        <taxon>Betaproteobacteria</taxon>
        <taxon>Burkholderiales</taxon>
        <taxon>Burkholderiaceae</taxon>
        <taxon>Paraburkholderia</taxon>
    </lineage>
</organism>
<gene>
    <name evidence="1" type="ORF">SAMN05216466_105387</name>
</gene>
<accession>A0A1G7XK42</accession>
<protein>
    <recommendedName>
        <fullName evidence="3">Glycosyl transferase family 2</fullName>
    </recommendedName>
</protein>
<evidence type="ECO:0000313" key="1">
    <source>
        <dbReference type="EMBL" id="SDG84578.1"/>
    </source>
</evidence>
<proteinExistence type="predicted"/>
<dbReference type="SUPFAM" id="SSF53448">
    <property type="entry name" value="Nucleotide-diphospho-sugar transferases"/>
    <property type="match status" value="1"/>
</dbReference>
<dbReference type="Proteomes" id="UP000199706">
    <property type="component" value="Unassembled WGS sequence"/>
</dbReference>
<dbReference type="AlphaFoldDB" id="A0A1G7XK42"/>
<name>A0A1G7XK42_9BURK</name>